<protein>
    <submittedName>
        <fullName evidence="3">DNA mismatch repair protein MutS</fullName>
    </submittedName>
</protein>
<dbReference type="EMBL" id="PVWP01000001">
    <property type="protein sequence ID" value="PSB39501.1"/>
    <property type="molecule type" value="Genomic_DNA"/>
</dbReference>
<comment type="caution">
    <text evidence="3">The sequence shown here is derived from an EMBL/GenBank/DDBJ whole genome shotgun (WGS) entry which is preliminary data.</text>
</comment>
<reference evidence="3 4" key="1">
    <citation type="submission" date="2018-02" db="EMBL/GenBank/DDBJ databases">
        <authorList>
            <person name="Moore K."/>
            <person name="Momper L."/>
        </authorList>
    </citation>
    <scope>NUCLEOTIDE SEQUENCE [LARGE SCALE GENOMIC DNA]</scope>
    <source>
        <strain evidence="3 4">CCALA 015</strain>
    </source>
</reference>
<evidence type="ECO:0000256" key="1">
    <source>
        <dbReference type="ARBA" id="ARBA00022723"/>
    </source>
</evidence>
<dbReference type="SUPFAM" id="SSF53800">
    <property type="entry name" value="Chelatase"/>
    <property type="match status" value="1"/>
</dbReference>
<dbReference type="Proteomes" id="UP000238218">
    <property type="component" value="Unassembled WGS sequence"/>
</dbReference>
<proteinExistence type="predicted"/>
<evidence type="ECO:0000256" key="2">
    <source>
        <dbReference type="ARBA" id="ARBA00023239"/>
    </source>
</evidence>
<organism evidence="3 4">
    <name type="scientific">Aphanothece cf. minutissima CCALA 015</name>
    <dbReference type="NCBI Taxonomy" id="2107695"/>
    <lineage>
        <taxon>Bacteria</taxon>
        <taxon>Bacillati</taxon>
        <taxon>Cyanobacteriota</taxon>
        <taxon>Cyanophyceae</taxon>
        <taxon>Oscillatoriophycideae</taxon>
        <taxon>Chroococcales</taxon>
        <taxon>Aphanothecaceae</taxon>
        <taxon>Aphanothece</taxon>
    </lineage>
</organism>
<reference evidence="3 4" key="2">
    <citation type="submission" date="2018-03" db="EMBL/GenBank/DDBJ databases">
        <title>The ancient ancestry and fast evolution of plastids.</title>
        <authorList>
            <person name="Moore K.R."/>
            <person name="Magnabosco C."/>
            <person name="Momper L."/>
            <person name="Gold D.A."/>
            <person name="Bosak T."/>
            <person name="Fournier G.P."/>
        </authorList>
    </citation>
    <scope>NUCLEOTIDE SEQUENCE [LARGE SCALE GENOMIC DNA]</scope>
    <source>
        <strain evidence="3 4">CCALA 015</strain>
    </source>
</reference>
<dbReference type="InterPro" id="IPR002762">
    <property type="entry name" value="CbiX-like"/>
</dbReference>
<keyword evidence="1" id="KW-0479">Metal-binding</keyword>
<evidence type="ECO:0000313" key="4">
    <source>
        <dbReference type="Proteomes" id="UP000238218"/>
    </source>
</evidence>
<evidence type="ECO:0000313" key="3">
    <source>
        <dbReference type="EMBL" id="PSB39501.1"/>
    </source>
</evidence>
<keyword evidence="4" id="KW-1185">Reference proteome</keyword>
<gene>
    <name evidence="3" type="ORF">C7B81_02335</name>
</gene>
<dbReference type="Pfam" id="PF01903">
    <property type="entry name" value="CbiX"/>
    <property type="match status" value="1"/>
</dbReference>
<keyword evidence="2" id="KW-0456">Lyase</keyword>
<name>A0ABX5FDS5_9CHRO</name>
<sequence length="232" mass="24151">MRGDLLTVIPRVRGMPGIIASPLLLVVHGRAGGAIPAELQALARELEAGRGAAVGLEALTAGEPPAVPCGSAAAPLVLVPLFLLPGSHVRRDVPRIAERCRRRGPVRRLPFLGAWPAWQRALAAELAALPAPVQPAGAPAQPAPWLLHHPLEGPLGVAFLAHLEAATGARCHATPYSAPNSEDAPLSLPRPALPLALAANRLTDALPPSLGLPLLQRPRFRAVVLEALMALP</sequence>
<accession>A0ABX5FDS5</accession>
<dbReference type="Gene3D" id="3.40.50.1400">
    <property type="match status" value="1"/>
</dbReference>